<evidence type="ECO:0000259" key="4">
    <source>
        <dbReference type="PROSITE" id="PS50075"/>
    </source>
</evidence>
<evidence type="ECO:0000256" key="2">
    <source>
        <dbReference type="ARBA" id="ARBA00022450"/>
    </source>
</evidence>
<proteinExistence type="predicted"/>
<dbReference type="InterPro" id="IPR020845">
    <property type="entry name" value="AMP-binding_CS"/>
</dbReference>
<dbReference type="PROSITE" id="PS50075">
    <property type="entry name" value="CARRIER"/>
    <property type="match status" value="1"/>
</dbReference>
<keyword evidence="3" id="KW-0597">Phosphoprotein</keyword>
<dbReference type="InterPro" id="IPR001242">
    <property type="entry name" value="Condensation_dom"/>
</dbReference>
<keyword evidence="2" id="KW-0596">Phosphopantetheine</keyword>
<dbReference type="Proteomes" id="UP001602119">
    <property type="component" value="Unassembled WGS sequence"/>
</dbReference>
<dbReference type="Gene3D" id="3.30.300.30">
    <property type="match status" value="1"/>
</dbReference>
<feature type="non-terminal residue" evidence="5">
    <location>
        <position position="730"/>
    </location>
</feature>
<name>A0ABW6VM33_MICFU</name>
<dbReference type="Pfam" id="PF13193">
    <property type="entry name" value="AMP-binding_C"/>
    <property type="match status" value="1"/>
</dbReference>
<dbReference type="InterPro" id="IPR023213">
    <property type="entry name" value="CAT-like_dom_sf"/>
</dbReference>
<comment type="cofactor">
    <cofactor evidence="1">
        <name>pantetheine 4'-phosphate</name>
        <dbReference type="ChEBI" id="CHEBI:47942"/>
    </cofactor>
</comment>
<evidence type="ECO:0000313" key="5">
    <source>
        <dbReference type="EMBL" id="MFF4779672.1"/>
    </source>
</evidence>
<organism evidence="5 6">
    <name type="scientific">Microtetraspora fusca</name>
    <dbReference type="NCBI Taxonomy" id="1997"/>
    <lineage>
        <taxon>Bacteria</taxon>
        <taxon>Bacillati</taxon>
        <taxon>Actinomycetota</taxon>
        <taxon>Actinomycetes</taxon>
        <taxon>Streptosporangiales</taxon>
        <taxon>Streptosporangiaceae</taxon>
        <taxon>Microtetraspora</taxon>
    </lineage>
</organism>
<keyword evidence="6" id="KW-1185">Reference proteome</keyword>
<sequence length="730" mass="78336">MAGVRCLHELIAQQAELRPQAVAATCAGAEMTYGELDRRARELAARLRALGAGPESMVGVCLNRSLDVPVALLAVLYAGAAYLPLEPDYPEERLAYMIEDSGAQVVVTDDECAPRLPAGLRLVRAGEGAGAGSAAGTGGADLAGRGDPDSLAYVIYTSGSTGRPKGVAVSHRAVARRVKDPAWLPLREHEVFLFTTPLSFDVSVLEVFGCLTNGHTLAILPAGKALPERVAAFLAAEPVTVTWLTAALFHAVVDCAERPFPTVRWLIAGGDQLSADHVERARALVPNGRVMNGYGPTECTIFTTTHPVPDDHAGRVPIGEALPYTRAHIVDRNLYPVPDGVAGELLVGGEGLARGYLHRPGLTAERFVPNPLARTPGERLYRTGDLVRRRSDGPIEFLGRSDHQVKIRGFRVELEEAEQVLRRHPAVRDVVVTAPAHEGDRRLVAYVVPEGRWPGSSELLRHAREALPDYMVPALFVTLDTLPVSPNGKVDRAALPEPEAVRPDLDGAYVPPRDPIEQTLAGLWTTLLGLDRIGVNDHFFDIGGHSLLASRLLARVRRAFGRDVPLADFLATPTIAGLAELVQSRLLAPGGPSRPPIARAVHGDSLPASLGQRRLWFVDGVVGGSRDYCVVWPLRLRGPLDVDRLVAAVAAVVARHEVLRSRFVGVGGEPVMVVEPPGDVPVEFVDLSGVSESVREVELGRLVGEEGDRVFDLAAGPVARFRLVRLGVAE</sequence>
<dbReference type="NCBIfam" id="TIGR01733">
    <property type="entry name" value="AA-adenyl-dom"/>
    <property type="match status" value="1"/>
</dbReference>
<dbReference type="Pfam" id="PF00501">
    <property type="entry name" value="AMP-binding"/>
    <property type="match status" value="1"/>
</dbReference>
<dbReference type="PANTHER" id="PTHR45527">
    <property type="entry name" value="NONRIBOSOMAL PEPTIDE SYNTHETASE"/>
    <property type="match status" value="1"/>
</dbReference>
<dbReference type="Pfam" id="PF00550">
    <property type="entry name" value="PP-binding"/>
    <property type="match status" value="1"/>
</dbReference>
<evidence type="ECO:0000256" key="3">
    <source>
        <dbReference type="ARBA" id="ARBA00022553"/>
    </source>
</evidence>
<dbReference type="Gene3D" id="1.10.1200.10">
    <property type="entry name" value="ACP-like"/>
    <property type="match status" value="1"/>
</dbReference>
<accession>A0ABW6VM33</accession>
<dbReference type="InterPro" id="IPR010071">
    <property type="entry name" value="AA_adenyl_dom"/>
</dbReference>
<feature type="domain" description="Carrier" evidence="4">
    <location>
        <begin position="511"/>
        <end position="586"/>
    </location>
</feature>
<dbReference type="SUPFAM" id="SSF52777">
    <property type="entry name" value="CoA-dependent acyltransferases"/>
    <property type="match status" value="1"/>
</dbReference>
<dbReference type="SUPFAM" id="SSF56801">
    <property type="entry name" value="Acetyl-CoA synthetase-like"/>
    <property type="match status" value="1"/>
</dbReference>
<dbReference type="InterPro" id="IPR009081">
    <property type="entry name" value="PP-bd_ACP"/>
</dbReference>
<dbReference type="EMBL" id="JBIAXI010000066">
    <property type="protein sequence ID" value="MFF4779672.1"/>
    <property type="molecule type" value="Genomic_DNA"/>
</dbReference>
<evidence type="ECO:0000256" key="1">
    <source>
        <dbReference type="ARBA" id="ARBA00001957"/>
    </source>
</evidence>
<protein>
    <submittedName>
        <fullName evidence="5">Amino acid adenylation domain-containing protein</fullName>
    </submittedName>
</protein>
<dbReference type="InterPro" id="IPR036736">
    <property type="entry name" value="ACP-like_sf"/>
</dbReference>
<comment type="caution">
    <text evidence="5">The sequence shown here is derived from an EMBL/GenBank/DDBJ whole genome shotgun (WGS) entry which is preliminary data.</text>
</comment>
<evidence type="ECO:0000313" key="6">
    <source>
        <dbReference type="Proteomes" id="UP001602119"/>
    </source>
</evidence>
<dbReference type="PANTHER" id="PTHR45527:SF1">
    <property type="entry name" value="FATTY ACID SYNTHASE"/>
    <property type="match status" value="1"/>
</dbReference>
<dbReference type="Gene3D" id="3.30.559.10">
    <property type="entry name" value="Chloramphenicol acetyltransferase-like domain"/>
    <property type="match status" value="1"/>
</dbReference>
<dbReference type="InterPro" id="IPR025110">
    <property type="entry name" value="AMP-bd_C"/>
</dbReference>
<reference evidence="5 6" key="1">
    <citation type="submission" date="2024-10" db="EMBL/GenBank/DDBJ databases">
        <title>The Natural Products Discovery Center: Release of the First 8490 Sequenced Strains for Exploring Actinobacteria Biosynthetic Diversity.</title>
        <authorList>
            <person name="Kalkreuter E."/>
            <person name="Kautsar S.A."/>
            <person name="Yang D."/>
            <person name="Bader C.D."/>
            <person name="Teijaro C.N."/>
            <person name="Fluegel L."/>
            <person name="Davis C.M."/>
            <person name="Simpson J.R."/>
            <person name="Lauterbach L."/>
            <person name="Steele A.D."/>
            <person name="Gui C."/>
            <person name="Meng S."/>
            <person name="Li G."/>
            <person name="Viehrig K."/>
            <person name="Ye F."/>
            <person name="Su P."/>
            <person name="Kiefer A.F."/>
            <person name="Nichols A."/>
            <person name="Cepeda A.J."/>
            <person name="Yan W."/>
            <person name="Fan B."/>
            <person name="Jiang Y."/>
            <person name="Adhikari A."/>
            <person name="Zheng C.-J."/>
            <person name="Schuster L."/>
            <person name="Cowan T.M."/>
            <person name="Smanski M.J."/>
            <person name="Chevrette M.G."/>
            <person name="De Carvalho L.P.S."/>
            <person name="Shen B."/>
        </authorList>
    </citation>
    <scope>NUCLEOTIDE SEQUENCE [LARGE SCALE GENOMIC DNA]</scope>
    <source>
        <strain evidence="5 6">NPDC001281</strain>
    </source>
</reference>
<dbReference type="RefSeq" id="WP_387348472.1">
    <property type="nucleotide sequence ID" value="NZ_JBIAXI010000066.1"/>
</dbReference>
<dbReference type="PROSITE" id="PS00455">
    <property type="entry name" value="AMP_BINDING"/>
    <property type="match status" value="1"/>
</dbReference>
<dbReference type="Pfam" id="PF00668">
    <property type="entry name" value="Condensation"/>
    <property type="match status" value="1"/>
</dbReference>
<dbReference type="CDD" id="cd12117">
    <property type="entry name" value="A_NRPS_Srf_like"/>
    <property type="match status" value="1"/>
</dbReference>
<dbReference type="InterPro" id="IPR020806">
    <property type="entry name" value="PKS_PP-bd"/>
</dbReference>
<gene>
    <name evidence="5" type="ORF">ACFY05_43360</name>
</gene>
<dbReference type="Gene3D" id="2.30.38.10">
    <property type="entry name" value="Luciferase, Domain 3"/>
    <property type="match status" value="1"/>
</dbReference>
<dbReference type="SMART" id="SM00823">
    <property type="entry name" value="PKS_PP"/>
    <property type="match status" value="1"/>
</dbReference>
<dbReference type="InterPro" id="IPR045851">
    <property type="entry name" value="AMP-bd_C_sf"/>
</dbReference>
<dbReference type="InterPro" id="IPR000873">
    <property type="entry name" value="AMP-dep_synth/lig_dom"/>
</dbReference>
<dbReference type="SUPFAM" id="SSF47336">
    <property type="entry name" value="ACP-like"/>
    <property type="match status" value="1"/>
</dbReference>
<dbReference type="Gene3D" id="3.40.50.980">
    <property type="match status" value="2"/>
</dbReference>